<reference evidence="9" key="1">
    <citation type="submission" date="2021-05" db="EMBL/GenBank/DDBJ databases">
        <title>Comparative genomics of three Colletotrichum scovillei strains and genetic complementation revealed genes involved fungal growth and virulence on chili pepper.</title>
        <authorList>
            <person name="Hsieh D.-K."/>
            <person name="Chuang S.-C."/>
            <person name="Chen C.-Y."/>
            <person name="Chao Y.-T."/>
            <person name="Lu M.-Y.J."/>
            <person name="Lee M.-H."/>
            <person name="Shih M.-C."/>
        </authorList>
    </citation>
    <scope>NUCLEOTIDE SEQUENCE</scope>
    <source>
        <strain evidence="9">Coll-153</strain>
    </source>
</reference>
<name>A0A9P7QXR7_9PEZI</name>
<dbReference type="InterPro" id="IPR029063">
    <property type="entry name" value="SAM-dependent_MTases_sf"/>
</dbReference>
<protein>
    <submittedName>
        <fullName evidence="9">C6 zinc finger domain protein</fullName>
    </submittedName>
</protein>
<evidence type="ECO:0000313" key="9">
    <source>
        <dbReference type="EMBL" id="KAG7044137.1"/>
    </source>
</evidence>
<dbReference type="GO" id="GO:0000981">
    <property type="term" value="F:DNA-binding transcription factor activity, RNA polymerase II-specific"/>
    <property type="evidence" value="ECO:0007669"/>
    <property type="project" value="InterPro"/>
</dbReference>
<dbReference type="Gene3D" id="4.10.240.10">
    <property type="entry name" value="Zn(2)-C6 fungal-type DNA-binding domain"/>
    <property type="match status" value="1"/>
</dbReference>
<keyword evidence="1" id="KW-0479">Metal-binding</keyword>
<dbReference type="InterPro" id="IPR001138">
    <property type="entry name" value="Zn2Cys6_DnaBD"/>
</dbReference>
<keyword evidence="3" id="KW-0805">Transcription regulation</keyword>
<dbReference type="Pfam" id="PF13489">
    <property type="entry name" value="Methyltransf_23"/>
    <property type="match status" value="1"/>
</dbReference>
<dbReference type="Pfam" id="PF00172">
    <property type="entry name" value="Zn_clus"/>
    <property type="match status" value="1"/>
</dbReference>
<evidence type="ECO:0000256" key="1">
    <source>
        <dbReference type="ARBA" id="ARBA00022723"/>
    </source>
</evidence>
<dbReference type="Gene3D" id="3.40.50.150">
    <property type="entry name" value="Vaccinia Virus protein VP39"/>
    <property type="match status" value="1"/>
</dbReference>
<dbReference type="InterPro" id="IPR036864">
    <property type="entry name" value="Zn2-C6_fun-type_DNA-bd_sf"/>
</dbReference>
<keyword evidence="6" id="KW-0539">Nucleus</keyword>
<dbReference type="Proteomes" id="UP000699042">
    <property type="component" value="Unassembled WGS sequence"/>
</dbReference>
<dbReference type="PANTHER" id="PTHR36206:SF16">
    <property type="entry name" value="TRANSCRIPTION FACTOR DOMAIN-CONTAINING PROTEIN-RELATED"/>
    <property type="match status" value="1"/>
</dbReference>
<feature type="region of interest" description="Disordered" evidence="7">
    <location>
        <begin position="42"/>
        <end position="61"/>
    </location>
</feature>
<dbReference type="SUPFAM" id="SSF53335">
    <property type="entry name" value="S-adenosyl-L-methionine-dependent methyltransferases"/>
    <property type="match status" value="1"/>
</dbReference>
<comment type="caution">
    <text evidence="9">The sequence shown here is derived from an EMBL/GenBank/DDBJ whole genome shotgun (WGS) entry which is preliminary data.</text>
</comment>
<dbReference type="CDD" id="cd00067">
    <property type="entry name" value="GAL4"/>
    <property type="match status" value="1"/>
</dbReference>
<feature type="region of interest" description="Disordered" evidence="7">
    <location>
        <begin position="1"/>
        <end position="34"/>
    </location>
</feature>
<evidence type="ECO:0000256" key="6">
    <source>
        <dbReference type="ARBA" id="ARBA00023242"/>
    </source>
</evidence>
<dbReference type="CDD" id="cd02440">
    <property type="entry name" value="AdoMet_MTases"/>
    <property type="match status" value="1"/>
</dbReference>
<sequence length="822" mass="93080">MQEPQNPATPADDPTSEYGDDHSEHSSLASLRSSILEHQAENGRTYHSMSSGKYSFPNDEPENDRLDLQHRIWLLQLEEQLALCPAHRTAKRVLDMGTGTGIWAIDFADKFLHAEVIGVDLSPIQPEWAPPNCVFEVDDLEKPWTWTEPFDFIYCRSMDGAFANKERMIRKIYNGLTPGGHLEVAGLELPPGCDDDSVPKDSDLWKWHELLQEAATKIGRPLESLAHNKADLEDAGFINIVRKDYKLPLNTWPADPHLKNLGKWQFVNLNLGLEGLSLALLTRVLEWSREEVLALCAGVRRDLKDKRMHAYWKIHVVYAQKPEDASDSEQSQEARKVKCDETKPKCMRCTSSGRQCAGYEPTLEHGLSWYRPQQLTAHDQREGRAFQFFSHMVGPVLSGPMDTYFWTHLVVQFSHFEPAVRHAVLAISSLYEDFHDGARVTRQKPGNDFALSHYSAAIQRIKSAQDEQLVLLVCILFICIEYLQGDVEAALRHCKHGIMILNRVGCSSWAHDYLMPIFRRLSFASFFLGIKPSADAAVPGLLGFEVPIPDKIESLGEAQSAIDDLMIHAIRFVSGEPTAFDRQDLETRLGQFHEKLTEFDDSLPQTESAAKVAICSMLMRFEMAKIQIDTIGGKTETRFDKHVEGFRRTIELARRASYLRKTYPDDRPHASFTFESGFLSPMSFVSNKCRDLKLRLEALEFMVELAAPKEGFTDVGTLYRIGRRSIEVEHGISLIDGTIEKDPGALAKFSFPPEENRMFAAPIDHELYVIKNEDGTTTYRRNVSFLSRNAEGTVSSRQEYITDQISGMVSQNVPCMRCAKSM</sequence>
<evidence type="ECO:0000256" key="3">
    <source>
        <dbReference type="ARBA" id="ARBA00023015"/>
    </source>
</evidence>
<proteinExistence type="predicted"/>
<keyword evidence="2" id="KW-0862">Zinc</keyword>
<dbReference type="SUPFAM" id="SSF57701">
    <property type="entry name" value="Zn2/Cys6 DNA-binding domain"/>
    <property type="match status" value="1"/>
</dbReference>
<gene>
    <name evidence="9" type="ORF">JMJ77_011953</name>
</gene>
<dbReference type="GO" id="GO:0003677">
    <property type="term" value="F:DNA binding"/>
    <property type="evidence" value="ECO:0007669"/>
    <property type="project" value="UniProtKB-KW"/>
</dbReference>
<dbReference type="EMBL" id="JAESDN010000011">
    <property type="protein sequence ID" value="KAG7044137.1"/>
    <property type="molecule type" value="Genomic_DNA"/>
</dbReference>
<evidence type="ECO:0000259" key="8">
    <source>
        <dbReference type="Pfam" id="PF00172"/>
    </source>
</evidence>
<keyword evidence="4" id="KW-0238">DNA-binding</keyword>
<evidence type="ECO:0000256" key="2">
    <source>
        <dbReference type="ARBA" id="ARBA00022833"/>
    </source>
</evidence>
<dbReference type="InterPro" id="IPR052360">
    <property type="entry name" value="Transcr_Regulatory_Proteins"/>
</dbReference>
<evidence type="ECO:0000256" key="7">
    <source>
        <dbReference type="SAM" id="MobiDB-lite"/>
    </source>
</evidence>
<keyword evidence="5" id="KW-0804">Transcription</keyword>
<evidence type="ECO:0000256" key="4">
    <source>
        <dbReference type="ARBA" id="ARBA00023125"/>
    </source>
</evidence>
<feature type="domain" description="Zn(2)-C6 fungal-type" evidence="8">
    <location>
        <begin position="335"/>
        <end position="361"/>
    </location>
</feature>
<accession>A0A9P7QXR7</accession>
<evidence type="ECO:0000313" key="10">
    <source>
        <dbReference type="Proteomes" id="UP000699042"/>
    </source>
</evidence>
<evidence type="ECO:0000256" key="5">
    <source>
        <dbReference type="ARBA" id="ARBA00023163"/>
    </source>
</evidence>
<organism evidence="9 10">
    <name type="scientific">Colletotrichum scovillei</name>
    <dbReference type="NCBI Taxonomy" id="1209932"/>
    <lineage>
        <taxon>Eukaryota</taxon>
        <taxon>Fungi</taxon>
        <taxon>Dikarya</taxon>
        <taxon>Ascomycota</taxon>
        <taxon>Pezizomycotina</taxon>
        <taxon>Sordariomycetes</taxon>
        <taxon>Hypocreomycetidae</taxon>
        <taxon>Glomerellales</taxon>
        <taxon>Glomerellaceae</taxon>
        <taxon>Colletotrichum</taxon>
        <taxon>Colletotrichum acutatum species complex</taxon>
    </lineage>
</organism>
<dbReference type="GO" id="GO:0008270">
    <property type="term" value="F:zinc ion binding"/>
    <property type="evidence" value="ECO:0007669"/>
    <property type="project" value="InterPro"/>
</dbReference>
<dbReference type="AlphaFoldDB" id="A0A9P7QXR7"/>
<dbReference type="PANTHER" id="PTHR36206">
    <property type="entry name" value="ASPERCRYPTIN BIOSYNTHESIS CLUSTER-SPECIFIC TRANSCRIPTION REGULATOR ATNN-RELATED"/>
    <property type="match status" value="1"/>
</dbReference>
<keyword evidence="10" id="KW-1185">Reference proteome</keyword>